<keyword evidence="7" id="KW-1185">Reference proteome</keyword>
<dbReference type="SMART" id="SM00342">
    <property type="entry name" value="HTH_ARAC"/>
    <property type="match status" value="1"/>
</dbReference>
<name>A0A2K9N7F7_9PROT</name>
<dbReference type="RefSeq" id="WP_102110828.1">
    <property type="nucleotide sequence ID" value="NZ_BMGN01000004.1"/>
</dbReference>
<evidence type="ECO:0000256" key="1">
    <source>
        <dbReference type="ARBA" id="ARBA00022491"/>
    </source>
</evidence>
<dbReference type="AlphaFoldDB" id="A0A2K9N7F7"/>
<dbReference type="SUPFAM" id="SSF51182">
    <property type="entry name" value="RmlC-like cupins"/>
    <property type="match status" value="1"/>
</dbReference>
<dbReference type="CDD" id="cd06124">
    <property type="entry name" value="cupin_NimR-like_N"/>
    <property type="match status" value="1"/>
</dbReference>
<dbReference type="InterPro" id="IPR011051">
    <property type="entry name" value="RmlC_Cupin_sf"/>
</dbReference>
<dbReference type="PANTHER" id="PTHR11019:SF159">
    <property type="entry name" value="TRANSCRIPTIONAL REGULATOR-RELATED"/>
    <property type="match status" value="1"/>
</dbReference>
<evidence type="ECO:0000256" key="4">
    <source>
        <dbReference type="ARBA" id="ARBA00023159"/>
    </source>
</evidence>
<dbReference type="Pfam" id="PF02311">
    <property type="entry name" value="AraC_binding"/>
    <property type="match status" value="1"/>
</dbReference>
<dbReference type="OrthoDB" id="9804543at2"/>
<evidence type="ECO:0000256" key="2">
    <source>
        <dbReference type="ARBA" id="ARBA00023015"/>
    </source>
</evidence>
<dbReference type="GO" id="GO:0003700">
    <property type="term" value="F:DNA-binding transcription factor activity"/>
    <property type="evidence" value="ECO:0007669"/>
    <property type="project" value="InterPro"/>
</dbReference>
<dbReference type="Pfam" id="PF12833">
    <property type="entry name" value="HTH_18"/>
    <property type="match status" value="1"/>
</dbReference>
<dbReference type="Gene3D" id="1.10.10.60">
    <property type="entry name" value="Homeodomain-like"/>
    <property type="match status" value="2"/>
</dbReference>
<dbReference type="SUPFAM" id="SSF46689">
    <property type="entry name" value="Homeodomain-like"/>
    <property type="match status" value="1"/>
</dbReference>
<dbReference type="EMBL" id="CP025611">
    <property type="protein sequence ID" value="AUN29078.1"/>
    <property type="molecule type" value="Genomic_DNA"/>
</dbReference>
<accession>A0A2K9N7F7</accession>
<evidence type="ECO:0000313" key="6">
    <source>
        <dbReference type="EMBL" id="AUN29078.1"/>
    </source>
</evidence>
<evidence type="ECO:0000313" key="7">
    <source>
        <dbReference type="Proteomes" id="UP000234752"/>
    </source>
</evidence>
<dbReference type="PROSITE" id="PS01124">
    <property type="entry name" value="HTH_ARAC_FAMILY_2"/>
    <property type="match status" value="1"/>
</dbReference>
<keyword evidence="2" id="KW-0805">Transcription regulation</keyword>
<dbReference type="InterPro" id="IPR014710">
    <property type="entry name" value="RmlC-like_jellyroll"/>
</dbReference>
<dbReference type="InterPro" id="IPR018060">
    <property type="entry name" value="HTH_AraC"/>
</dbReference>
<keyword evidence="3" id="KW-0238">DNA-binding</keyword>
<dbReference type="InterPro" id="IPR003313">
    <property type="entry name" value="AraC-bd"/>
</dbReference>
<reference evidence="6 7" key="1">
    <citation type="submission" date="2017-12" db="EMBL/GenBank/DDBJ databases">
        <title>Genomes of bacteria within cyanobacterial aggregates.</title>
        <authorList>
            <person name="Cai H."/>
        </authorList>
    </citation>
    <scope>NUCLEOTIDE SEQUENCE [LARGE SCALE GENOMIC DNA]</scope>
    <source>
        <strain evidence="6 7">TH16</strain>
    </source>
</reference>
<dbReference type="FunFam" id="1.10.10.60:FF:000132">
    <property type="entry name" value="AraC family transcriptional regulator"/>
    <property type="match status" value="1"/>
</dbReference>
<keyword evidence="1" id="KW-0678">Repressor</keyword>
<dbReference type="Proteomes" id="UP000234752">
    <property type="component" value="Chromosome eg_1"/>
</dbReference>
<dbReference type="PRINTS" id="PR00032">
    <property type="entry name" value="HTHARAC"/>
</dbReference>
<evidence type="ECO:0000256" key="3">
    <source>
        <dbReference type="ARBA" id="ARBA00023125"/>
    </source>
</evidence>
<dbReference type="InterPro" id="IPR020449">
    <property type="entry name" value="Tscrpt_reg_AraC-type_HTH"/>
</dbReference>
<organism evidence="6 7">
    <name type="scientific">Niveispirillum cyanobacteriorum</name>
    <dbReference type="NCBI Taxonomy" id="1612173"/>
    <lineage>
        <taxon>Bacteria</taxon>
        <taxon>Pseudomonadati</taxon>
        <taxon>Pseudomonadota</taxon>
        <taxon>Alphaproteobacteria</taxon>
        <taxon>Rhodospirillales</taxon>
        <taxon>Azospirillaceae</taxon>
        <taxon>Niveispirillum</taxon>
    </lineage>
</organism>
<keyword evidence="4" id="KW-0010">Activator</keyword>
<dbReference type="GO" id="GO:0043565">
    <property type="term" value="F:sequence-specific DNA binding"/>
    <property type="evidence" value="ECO:0007669"/>
    <property type="project" value="InterPro"/>
</dbReference>
<dbReference type="Gene3D" id="2.60.120.10">
    <property type="entry name" value="Jelly Rolls"/>
    <property type="match status" value="1"/>
</dbReference>
<protein>
    <submittedName>
        <fullName evidence="6">AraC family transcriptional regulator</fullName>
    </submittedName>
</protein>
<dbReference type="KEGG" id="ncb:C0V82_01535"/>
<gene>
    <name evidence="6" type="ORF">C0V82_01535</name>
</gene>
<sequence>MKRSADYLTTQRPVIALQDEYPAGFVDPFHSHQHTQLLYASAGVMSVVTDRTSFVLPPQRALWLPAGTPHEVSCRGPVSLRTLYIDPARDRQPDGCRVIEVSDFLRALILETASFPPDYDLEGREGRIVALLLDEIERMPNAPYEVRMPVDERLLRVCRAILAEPADNRDLDDWARLAGMSRRTFTRLFKQETGMGVAVWRQQVRLMEALSLLASGRPVTLVAFDVGYDSPSAFTAMFHRTFGVPPSLYQMREGP</sequence>
<evidence type="ECO:0000256" key="5">
    <source>
        <dbReference type="ARBA" id="ARBA00023163"/>
    </source>
</evidence>
<keyword evidence="5" id="KW-0804">Transcription</keyword>
<dbReference type="PANTHER" id="PTHR11019">
    <property type="entry name" value="HTH-TYPE TRANSCRIPTIONAL REGULATOR NIMR"/>
    <property type="match status" value="1"/>
</dbReference>
<dbReference type="InterPro" id="IPR009057">
    <property type="entry name" value="Homeodomain-like_sf"/>
</dbReference>
<proteinExistence type="predicted"/>